<keyword evidence="4" id="KW-1185">Reference proteome</keyword>
<gene>
    <name evidence="3" type="ORF">CHL78_009470</name>
</gene>
<dbReference type="Pfam" id="PF01381">
    <property type="entry name" value="HTH_3"/>
    <property type="match status" value="1"/>
</dbReference>
<dbReference type="Proteomes" id="UP000215694">
    <property type="component" value="Unassembled WGS sequence"/>
</dbReference>
<proteinExistence type="predicted"/>
<organism evidence="3 4">
    <name type="scientific">Romboutsia weinsteinii</name>
    <dbReference type="NCBI Taxonomy" id="2020949"/>
    <lineage>
        <taxon>Bacteria</taxon>
        <taxon>Bacillati</taxon>
        <taxon>Bacillota</taxon>
        <taxon>Clostridia</taxon>
        <taxon>Peptostreptococcales</taxon>
        <taxon>Peptostreptococcaceae</taxon>
        <taxon>Romboutsia</taxon>
    </lineage>
</organism>
<dbReference type="OrthoDB" id="9811208at2"/>
<dbReference type="EMBL" id="NOJY02000013">
    <property type="protein sequence ID" value="RDY27433.1"/>
    <property type="molecule type" value="Genomic_DNA"/>
</dbReference>
<dbReference type="InterPro" id="IPR010982">
    <property type="entry name" value="Lambda_DNA-bd_dom_sf"/>
</dbReference>
<protein>
    <submittedName>
        <fullName evidence="3">XRE family transcriptional regulator</fullName>
    </submittedName>
</protein>
<dbReference type="CDD" id="cd00093">
    <property type="entry name" value="HTH_XRE"/>
    <property type="match status" value="1"/>
</dbReference>
<dbReference type="SUPFAM" id="SSF47413">
    <property type="entry name" value="lambda repressor-like DNA-binding domains"/>
    <property type="match status" value="1"/>
</dbReference>
<dbReference type="RefSeq" id="WP_094369237.1">
    <property type="nucleotide sequence ID" value="NZ_NOJY02000013.1"/>
</dbReference>
<dbReference type="PROSITE" id="PS50943">
    <property type="entry name" value="HTH_CROC1"/>
    <property type="match status" value="1"/>
</dbReference>
<reference evidence="3 4" key="1">
    <citation type="journal article" date="2017" name="Genome Announc.">
        <title>Draft Genome Sequence of Romboutsia weinsteinii sp. nov. Strain CCRI-19649(T) Isolated from Surface Water.</title>
        <authorList>
            <person name="Maheux A.F."/>
            <person name="Boudreau D.K."/>
            <person name="Berube E."/>
            <person name="Boissinot M."/>
            <person name="Cantin P."/>
            <person name="Raymond F."/>
            <person name="Corbeil J."/>
            <person name="Omar R.F."/>
            <person name="Bergeron M.G."/>
        </authorList>
    </citation>
    <scope>NUCLEOTIDE SEQUENCE [LARGE SCALE GENOMIC DNA]</scope>
    <source>
        <strain evidence="3 4">CCRI-19649</strain>
    </source>
</reference>
<keyword evidence="1" id="KW-0238">DNA-binding</keyword>
<evidence type="ECO:0000259" key="2">
    <source>
        <dbReference type="PROSITE" id="PS50943"/>
    </source>
</evidence>
<dbReference type="InterPro" id="IPR001387">
    <property type="entry name" value="Cro/C1-type_HTH"/>
</dbReference>
<dbReference type="Gene3D" id="1.10.260.40">
    <property type="entry name" value="lambda repressor-like DNA-binding domains"/>
    <property type="match status" value="1"/>
</dbReference>
<sequence length="125" mass="14111">MKSVGERIKTSRKYLNLTKRELAQRVNITELTLSRYESGEREPKVGVLGELSKVLNVSCDYLMGFTDIRNYDTDTGKAKDEKDIQCILEDMLRKEGLMLYGKPLSKQALAKILAAIRVGITIANE</sequence>
<feature type="domain" description="HTH cro/C1-type" evidence="2">
    <location>
        <begin position="8"/>
        <end position="62"/>
    </location>
</feature>
<evidence type="ECO:0000313" key="3">
    <source>
        <dbReference type="EMBL" id="RDY27433.1"/>
    </source>
</evidence>
<dbReference type="PANTHER" id="PTHR46558:SF13">
    <property type="entry name" value="HTH-TYPE TRANSCRIPTIONAL REGULATOR IMMR"/>
    <property type="match status" value="1"/>
</dbReference>
<dbReference type="SMART" id="SM00530">
    <property type="entry name" value="HTH_XRE"/>
    <property type="match status" value="1"/>
</dbReference>
<dbReference type="GO" id="GO:0003677">
    <property type="term" value="F:DNA binding"/>
    <property type="evidence" value="ECO:0007669"/>
    <property type="project" value="UniProtKB-KW"/>
</dbReference>
<dbReference type="PANTHER" id="PTHR46558">
    <property type="entry name" value="TRACRIPTIONAL REGULATORY PROTEIN-RELATED-RELATED"/>
    <property type="match status" value="1"/>
</dbReference>
<comment type="caution">
    <text evidence="3">The sequence shown here is derived from an EMBL/GenBank/DDBJ whole genome shotgun (WGS) entry which is preliminary data.</text>
</comment>
<dbReference type="AlphaFoldDB" id="A0A371J3Z1"/>
<accession>A0A371J3Z1</accession>
<evidence type="ECO:0000256" key="1">
    <source>
        <dbReference type="ARBA" id="ARBA00023125"/>
    </source>
</evidence>
<evidence type="ECO:0000313" key="4">
    <source>
        <dbReference type="Proteomes" id="UP000215694"/>
    </source>
</evidence>
<name>A0A371J3Z1_9FIRM</name>